<evidence type="ECO:0000313" key="2">
    <source>
        <dbReference type="EMBL" id="KAK3859086.1"/>
    </source>
</evidence>
<name>A0AAE1BY31_PETCI</name>
<dbReference type="InterPro" id="IPR008266">
    <property type="entry name" value="Tyr_kinase_AS"/>
</dbReference>
<dbReference type="Pfam" id="PF00069">
    <property type="entry name" value="Pkinase"/>
    <property type="match status" value="1"/>
</dbReference>
<gene>
    <name evidence="2" type="ORF">Pcinc_034764</name>
</gene>
<accession>A0AAE1BY31</accession>
<keyword evidence="3" id="KW-1185">Reference proteome</keyword>
<dbReference type="InterPro" id="IPR000719">
    <property type="entry name" value="Prot_kinase_dom"/>
</dbReference>
<dbReference type="AlphaFoldDB" id="A0AAE1BY31"/>
<dbReference type="GO" id="GO:0004674">
    <property type="term" value="F:protein serine/threonine kinase activity"/>
    <property type="evidence" value="ECO:0007669"/>
    <property type="project" value="TreeGrafter"/>
</dbReference>
<dbReference type="GO" id="GO:0005524">
    <property type="term" value="F:ATP binding"/>
    <property type="evidence" value="ECO:0007669"/>
    <property type="project" value="InterPro"/>
</dbReference>
<reference evidence="2" key="1">
    <citation type="submission" date="2023-10" db="EMBL/GenBank/DDBJ databases">
        <title>Genome assemblies of two species of porcelain crab, Petrolisthes cinctipes and Petrolisthes manimaculis (Anomura: Porcellanidae).</title>
        <authorList>
            <person name="Angst P."/>
        </authorList>
    </citation>
    <scope>NUCLEOTIDE SEQUENCE</scope>
    <source>
        <strain evidence="2">PB745_01</strain>
        <tissue evidence="2">Gill</tissue>
    </source>
</reference>
<protein>
    <recommendedName>
        <fullName evidence="1">Protein kinase domain-containing protein</fullName>
    </recommendedName>
</protein>
<organism evidence="2 3">
    <name type="scientific">Petrolisthes cinctipes</name>
    <name type="common">Flat porcelain crab</name>
    <dbReference type="NCBI Taxonomy" id="88211"/>
    <lineage>
        <taxon>Eukaryota</taxon>
        <taxon>Metazoa</taxon>
        <taxon>Ecdysozoa</taxon>
        <taxon>Arthropoda</taxon>
        <taxon>Crustacea</taxon>
        <taxon>Multicrustacea</taxon>
        <taxon>Malacostraca</taxon>
        <taxon>Eumalacostraca</taxon>
        <taxon>Eucarida</taxon>
        <taxon>Decapoda</taxon>
        <taxon>Pleocyemata</taxon>
        <taxon>Anomura</taxon>
        <taxon>Galatheoidea</taxon>
        <taxon>Porcellanidae</taxon>
        <taxon>Petrolisthes</taxon>
    </lineage>
</organism>
<sequence length="144" mass="15913">MVLTRSIKGVPRLVAVSLIPPAIIMTMHGPASLVTVCKSKPVDERVLLRTLHDVAGILITMHNMGLSHNDVRPHNILVSDIRCASNLKVTLIDLGLVTRHGEYPFGRVPIFNAKPFYAPELMHVIKPSSEATDMYSFGYLIKCL</sequence>
<evidence type="ECO:0000259" key="1">
    <source>
        <dbReference type="PROSITE" id="PS50011"/>
    </source>
</evidence>
<dbReference type="EMBL" id="JAWQEG010005122">
    <property type="protein sequence ID" value="KAK3859086.1"/>
    <property type="molecule type" value="Genomic_DNA"/>
</dbReference>
<dbReference type="InterPro" id="IPR011009">
    <property type="entry name" value="Kinase-like_dom_sf"/>
</dbReference>
<dbReference type="PROSITE" id="PS50011">
    <property type="entry name" value="PROTEIN_KINASE_DOM"/>
    <property type="match status" value="1"/>
</dbReference>
<proteinExistence type="predicted"/>
<dbReference type="PANTHER" id="PTHR24359:SF1">
    <property type="entry name" value="INHIBITOR OF NUCLEAR FACTOR KAPPA-B KINASE EPSILON SUBUNIT HOMOLOG 1-RELATED"/>
    <property type="match status" value="1"/>
</dbReference>
<dbReference type="Gene3D" id="1.10.510.10">
    <property type="entry name" value="Transferase(Phosphotransferase) domain 1"/>
    <property type="match status" value="1"/>
</dbReference>
<dbReference type="PROSITE" id="PS00109">
    <property type="entry name" value="PROTEIN_KINASE_TYR"/>
    <property type="match status" value="1"/>
</dbReference>
<evidence type="ECO:0000313" key="3">
    <source>
        <dbReference type="Proteomes" id="UP001286313"/>
    </source>
</evidence>
<dbReference type="SUPFAM" id="SSF56112">
    <property type="entry name" value="Protein kinase-like (PK-like)"/>
    <property type="match status" value="1"/>
</dbReference>
<feature type="domain" description="Protein kinase" evidence="1">
    <location>
        <begin position="1"/>
        <end position="144"/>
    </location>
</feature>
<comment type="caution">
    <text evidence="2">The sequence shown here is derived from an EMBL/GenBank/DDBJ whole genome shotgun (WGS) entry which is preliminary data.</text>
</comment>
<dbReference type="PANTHER" id="PTHR24359">
    <property type="entry name" value="SERINE/THREONINE-PROTEIN KINASE SBK1"/>
    <property type="match status" value="1"/>
</dbReference>
<dbReference type="Proteomes" id="UP001286313">
    <property type="component" value="Unassembled WGS sequence"/>
</dbReference>